<dbReference type="EMBL" id="BMLP01000001">
    <property type="protein sequence ID" value="GGO27612.1"/>
    <property type="molecule type" value="Genomic_DNA"/>
</dbReference>
<name>A0A917YIX7_9RHOB</name>
<organism evidence="2 3">
    <name type="scientific">Gemmobacter aquaticus</name>
    <dbReference type="NCBI Taxonomy" id="490185"/>
    <lineage>
        <taxon>Bacteria</taxon>
        <taxon>Pseudomonadati</taxon>
        <taxon>Pseudomonadota</taxon>
        <taxon>Alphaproteobacteria</taxon>
        <taxon>Rhodobacterales</taxon>
        <taxon>Paracoccaceae</taxon>
        <taxon>Gemmobacter</taxon>
    </lineage>
</organism>
<dbReference type="Proteomes" id="UP000598196">
    <property type="component" value="Unassembled WGS sequence"/>
</dbReference>
<sequence>MYFDLLSAVLGGLAALGTQFLFDPGPAAPDDDAAIEQSLFDDMPQDARRD</sequence>
<dbReference type="RefSeq" id="WP_158635531.1">
    <property type="nucleotide sequence ID" value="NZ_BMLP01000001.1"/>
</dbReference>
<proteinExistence type="predicted"/>
<gene>
    <name evidence="2" type="ORF">GCM10010991_09550</name>
</gene>
<keyword evidence="3" id="KW-1185">Reference proteome</keyword>
<protein>
    <submittedName>
        <fullName evidence="2">Uncharacterized protein</fullName>
    </submittedName>
</protein>
<comment type="caution">
    <text evidence="2">The sequence shown here is derived from an EMBL/GenBank/DDBJ whole genome shotgun (WGS) entry which is preliminary data.</text>
</comment>
<accession>A0A917YIX7</accession>
<evidence type="ECO:0000313" key="2">
    <source>
        <dbReference type="EMBL" id="GGO27612.1"/>
    </source>
</evidence>
<evidence type="ECO:0000313" key="3">
    <source>
        <dbReference type="Proteomes" id="UP000598196"/>
    </source>
</evidence>
<evidence type="ECO:0000256" key="1">
    <source>
        <dbReference type="SAM" id="MobiDB-lite"/>
    </source>
</evidence>
<feature type="region of interest" description="Disordered" evidence="1">
    <location>
        <begin position="27"/>
        <end position="50"/>
    </location>
</feature>
<reference evidence="2 3" key="1">
    <citation type="journal article" date="2014" name="Int. J. Syst. Evol. Microbiol.">
        <title>Complete genome sequence of Corynebacterium casei LMG S-19264T (=DSM 44701T), isolated from a smear-ripened cheese.</title>
        <authorList>
            <consortium name="US DOE Joint Genome Institute (JGI-PGF)"/>
            <person name="Walter F."/>
            <person name="Albersmeier A."/>
            <person name="Kalinowski J."/>
            <person name="Ruckert C."/>
        </authorList>
    </citation>
    <scope>NUCLEOTIDE SEQUENCE [LARGE SCALE GENOMIC DNA]</scope>
    <source>
        <strain evidence="2 3">CGMCC 1.7029</strain>
    </source>
</reference>
<dbReference type="AlphaFoldDB" id="A0A917YIX7"/>